<feature type="region of interest" description="Disordered" evidence="1">
    <location>
        <begin position="131"/>
        <end position="164"/>
    </location>
</feature>
<dbReference type="EMBL" id="MU865376">
    <property type="protein sequence ID" value="KAK4225044.1"/>
    <property type="molecule type" value="Genomic_DNA"/>
</dbReference>
<keyword evidence="4" id="KW-1185">Reference proteome</keyword>
<comment type="caution">
    <text evidence="3">The sequence shown here is derived from an EMBL/GenBank/DDBJ whole genome shotgun (WGS) entry which is preliminary data.</text>
</comment>
<reference evidence="3" key="2">
    <citation type="submission" date="2023-05" db="EMBL/GenBank/DDBJ databases">
        <authorList>
            <consortium name="Lawrence Berkeley National Laboratory"/>
            <person name="Steindorff A."/>
            <person name="Hensen N."/>
            <person name="Bonometti L."/>
            <person name="Westerberg I."/>
            <person name="Brannstrom I.O."/>
            <person name="Guillou S."/>
            <person name="Cros-Aarteil S."/>
            <person name="Calhoun S."/>
            <person name="Haridas S."/>
            <person name="Kuo A."/>
            <person name="Mondo S."/>
            <person name="Pangilinan J."/>
            <person name="Riley R."/>
            <person name="Labutti K."/>
            <person name="Andreopoulos B."/>
            <person name="Lipzen A."/>
            <person name="Chen C."/>
            <person name="Yanf M."/>
            <person name="Daum C."/>
            <person name="Ng V."/>
            <person name="Clum A."/>
            <person name="Ohm R."/>
            <person name="Martin F."/>
            <person name="Silar P."/>
            <person name="Natvig D."/>
            <person name="Lalanne C."/>
            <person name="Gautier V."/>
            <person name="Ament-Velasquez S.L."/>
            <person name="Kruys A."/>
            <person name="Hutchinson M.I."/>
            <person name="Powell A.J."/>
            <person name="Barry K."/>
            <person name="Miller A.N."/>
            <person name="Grigoriev I.V."/>
            <person name="Debuchy R."/>
            <person name="Gladieux P."/>
            <person name="Thoren M.H."/>
            <person name="Johannesson H."/>
        </authorList>
    </citation>
    <scope>NUCLEOTIDE SEQUENCE</scope>
    <source>
        <strain evidence="3">CBS 990.96</strain>
    </source>
</reference>
<evidence type="ECO:0000313" key="4">
    <source>
        <dbReference type="Proteomes" id="UP001301958"/>
    </source>
</evidence>
<feature type="signal peptide" evidence="2">
    <location>
        <begin position="1"/>
        <end position="20"/>
    </location>
</feature>
<organism evidence="3 4">
    <name type="scientific">Podospora fimiseda</name>
    <dbReference type="NCBI Taxonomy" id="252190"/>
    <lineage>
        <taxon>Eukaryota</taxon>
        <taxon>Fungi</taxon>
        <taxon>Dikarya</taxon>
        <taxon>Ascomycota</taxon>
        <taxon>Pezizomycotina</taxon>
        <taxon>Sordariomycetes</taxon>
        <taxon>Sordariomycetidae</taxon>
        <taxon>Sordariales</taxon>
        <taxon>Podosporaceae</taxon>
        <taxon>Podospora</taxon>
    </lineage>
</organism>
<dbReference type="Proteomes" id="UP001301958">
    <property type="component" value="Unassembled WGS sequence"/>
</dbReference>
<feature type="chain" id="PRO_5043009090" evidence="2">
    <location>
        <begin position="21"/>
        <end position="529"/>
    </location>
</feature>
<reference evidence="3" key="1">
    <citation type="journal article" date="2023" name="Mol. Phylogenet. Evol.">
        <title>Genome-scale phylogeny and comparative genomics of the fungal order Sordariales.</title>
        <authorList>
            <person name="Hensen N."/>
            <person name="Bonometti L."/>
            <person name="Westerberg I."/>
            <person name="Brannstrom I.O."/>
            <person name="Guillou S."/>
            <person name="Cros-Aarteil S."/>
            <person name="Calhoun S."/>
            <person name="Haridas S."/>
            <person name="Kuo A."/>
            <person name="Mondo S."/>
            <person name="Pangilinan J."/>
            <person name="Riley R."/>
            <person name="LaButti K."/>
            <person name="Andreopoulos B."/>
            <person name="Lipzen A."/>
            <person name="Chen C."/>
            <person name="Yan M."/>
            <person name="Daum C."/>
            <person name="Ng V."/>
            <person name="Clum A."/>
            <person name="Steindorff A."/>
            <person name="Ohm R.A."/>
            <person name="Martin F."/>
            <person name="Silar P."/>
            <person name="Natvig D.O."/>
            <person name="Lalanne C."/>
            <person name="Gautier V."/>
            <person name="Ament-Velasquez S.L."/>
            <person name="Kruys A."/>
            <person name="Hutchinson M.I."/>
            <person name="Powell A.J."/>
            <person name="Barry K."/>
            <person name="Miller A.N."/>
            <person name="Grigoriev I.V."/>
            <person name="Debuchy R."/>
            <person name="Gladieux P."/>
            <person name="Hiltunen Thoren M."/>
            <person name="Johannesson H."/>
        </authorList>
    </citation>
    <scope>NUCLEOTIDE SEQUENCE</scope>
    <source>
        <strain evidence="3">CBS 990.96</strain>
    </source>
</reference>
<proteinExistence type="predicted"/>
<dbReference type="AlphaFoldDB" id="A0AAN7BKP1"/>
<name>A0AAN7BKP1_9PEZI</name>
<keyword evidence="2" id="KW-0732">Signal</keyword>
<sequence length="529" mass="55700">MRFLAFAAIALVACVKEVIGQECISTSRITERVASRTVTAILTTTASLSNSTSKCANSTSIRSGTATASRLSSLWLSNSTSTASPSILCFPDSAPSTKCSCITISRVTITSTIKSSTATLKVTSALSRLPSSSTSTRKWSSGASTRTSSSSSTKRFPASSSTSPAIPSTKPIVYVLNATTLITVTSKPSAGILSANTTTGRYLNSTTTAPTSSQRLLTAPFINSTSIKPFATNITSFTTSPPYLNTTYSLPHNTSSPFNHTISSFNHTISTLSLKPPLYPNTTRSFLLPNRTIPLGSGYLLTTAPPYSTGTGSPFLNSTIPRWSNTSSTSTSTSAYPTSCGESTTPFSLQISSPSSPLIEGYFALLSGKSILFSPQSSRASQFSVESTGHICVVGLLDPFGLPYVAAVESREDIKRSAVWMVSREVLEDEVWGKQYKPLECNREGGVVECLGGGNNGTENVLEGWLGCGVQLWMGEEGEEGEENGIGCFRVGLGVVNGDGDDEGIGLSERGRGIDVRGFGVMRGSSGWV</sequence>
<accession>A0AAN7BKP1</accession>
<evidence type="ECO:0000256" key="2">
    <source>
        <dbReference type="SAM" id="SignalP"/>
    </source>
</evidence>
<protein>
    <submittedName>
        <fullName evidence="3">Uncharacterized protein</fullName>
    </submittedName>
</protein>
<evidence type="ECO:0000256" key="1">
    <source>
        <dbReference type="SAM" id="MobiDB-lite"/>
    </source>
</evidence>
<evidence type="ECO:0000313" key="3">
    <source>
        <dbReference type="EMBL" id="KAK4225044.1"/>
    </source>
</evidence>
<gene>
    <name evidence="3" type="ORF">QBC38DRAFT_422075</name>
</gene>